<evidence type="ECO:0000259" key="6">
    <source>
        <dbReference type="Pfam" id="PF17189"/>
    </source>
</evidence>
<dbReference type="Gene3D" id="2.60.40.1180">
    <property type="entry name" value="Golgi alpha-mannosidase II"/>
    <property type="match status" value="1"/>
</dbReference>
<evidence type="ECO:0000313" key="9">
    <source>
        <dbReference type="EMBL" id="MCG4764998.1"/>
    </source>
</evidence>
<evidence type="ECO:0000259" key="5">
    <source>
        <dbReference type="Pfam" id="PF02055"/>
    </source>
</evidence>
<dbReference type="PANTHER" id="PTHR11069:SF23">
    <property type="entry name" value="LYSOSOMAL ACID GLUCOSYLCERAMIDASE"/>
    <property type="match status" value="1"/>
</dbReference>
<evidence type="ECO:0000313" key="10">
    <source>
        <dbReference type="EMBL" id="NSE17050.1"/>
    </source>
</evidence>
<evidence type="ECO:0000313" key="12">
    <source>
        <dbReference type="Proteomes" id="UP000095709"/>
    </source>
</evidence>
<dbReference type="Proteomes" id="UP000095709">
    <property type="component" value="Unassembled WGS sequence"/>
</dbReference>
<dbReference type="InterPro" id="IPR017853">
    <property type="entry name" value="GH"/>
</dbReference>
<evidence type="ECO:0000256" key="2">
    <source>
        <dbReference type="ARBA" id="ARBA00022729"/>
    </source>
</evidence>
<evidence type="ECO:0000256" key="1">
    <source>
        <dbReference type="ARBA" id="ARBA00005382"/>
    </source>
</evidence>
<keyword evidence="3 4" id="KW-0378">Hydrolase</keyword>
<evidence type="ECO:0000256" key="4">
    <source>
        <dbReference type="RuleBase" id="RU361188"/>
    </source>
</evidence>
<dbReference type="GO" id="GO:0006680">
    <property type="term" value="P:glucosylceramide catabolic process"/>
    <property type="evidence" value="ECO:0007669"/>
    <property type="project" value="TreeGrafter"/>
</dbReference>
<dbReference type="PRINTS" id="PR00843">
    <property type="entry name" value="GLHYDRLASE30"/>
</dbReference>
<dbReference type="SUPFAM" id="SSF51445">
    <property type="entry name" value="(Trans)glycosidases"/>
    <property type="match status" value="1"/>
</dbReference>
<evidence type="ECO:0000313" key="13">
    <source>
        <dbReference type="Proteomes" id="UP000768180"/>
    </source>
</evidence>
<feature type="domain" description="Glycosyl hydrolase family 30 TIM-barrel" evidence="5">
    <location>
        <begin position="50"/>
        <end position="422"/>
    </location>
</feature>
<reference evidence="11 12" key="1">
    <citation type="submission" date="2015-09" db="EMBL/GenBank/DDBJ databases">
        <authorList>
            <consortium name="Pathogen Informatics"/>
        </authorList>
    </citation>
    <scope>NUCLEOTIDE SEQUENCE [LARGE SCALE GENOMIC DNA]</scope>
    <source>
        <strain evidence="7 11">2789STDY5608849</strain>
        <strain evidence="8 12">2789STDY5834885</strain>
    </source>
</reference>
<dbReference type="EMBL" id="CYYV01000006">
    <property type="protein sequence ID" value="CUO16106.1"/>
    <property type="molecule type" value="Genomic_DNA"/>
</dbReference>
<evidence type="ECO:0000256" key="3">
    <source>
        <dbReference type="ARBA" id="ARBA00022801"/>
    </source>
</evidence>
<reference evidence="9" key="4">
    <citation type="submission" date="2022-01" db="EMBL/GenBank/DDBJ databases">
        <title>Collection of gut derived symbiotic bacterial strains cultured from healthy donors.</title>
        <authorList>
            <person name="Lin H."/>
            <person name="Kohout C."/>
            <person name="Waligurski E."/>
            <person name="Pamer E.G."/>
        </authorList>
    </citation>
    <scope>NUCLEOTIDE SEQUENCE</scope>
    <source>
        <strain evidence="9">DFI.5.49</strain>
    </source>
</reference>
<keyword evidence="4" id="KW-0326">Glycosidase</keyword>
<evidence type="ECO:0000313" key="7">
    <source>
        <dbReference type="EMBL" id="CUO16106.1"/>
    </source>
</evidence>
<feature type="domain" description="Glycosyl hydrolase family 30 beta sandwich" evidence="6">
    <location>
        <begin position="425"/>
        <end position="485"/>
    </location>
</feature>
<comment type="similarity">
    <text evidence="1 4">Belongs to the glycosyl hydrolase 30 family.</text>
</comment>
<evidence type="ECO:0000313" key="11">
    <source>
        <dbReference type="Proteomes" id="UP000095706"/>
    </source>
</evidence>
<accession>A0A174CX30</accession>
<dbReference type="EMBL" id="JAAITQ010000022">
    <property type="protein sequence ID" value="NSE17050.1"/>
    <property type="molecule type" value="Genomic_DNA"/>
</dbReference>
<keyword evidence="13" id="KW-1185">Reference proteome</keyword>
<organism evidence="7 11">
    <name type="scientific">Fusicatenibacter saccharivorans</name>
    <dbReference type="NCBI Taxonomy" id="1150298"/>
    <lineage>
        <taxon>Bacteria</taxon>
        <taxon>Bacillati</taxon>
        <taxon>Bacillota</taxon>
        <taxon>Clostridia</taxon>
        <taxon>Lachnospirales</taxon>
        <taxon>Lachnospiraceae</taxon>
        <taxon>Fusicatenibacter</taxon>
    </lineage>
</organism>
<reference evidence="10" key="3">
    <citation type="submission" date="2020-02" db="EMBL/GenBank/DDBJ databases">
        <authorList>
            <person name="Littmann E."/>
            <person name="Sorbara M."/>
        </authorList>
    </citation>
    <scope>NUCLEOTIDE SEQUENCE</scope>
    <source>
        <strain evidence="10">MSK.14.54</strain>
    </source>
</reference>
<dbReference type="InterPro" id="IPR033453">
    <property type="entry name" value="Glyco_hydro_30_TIM-barrel"/>
</dbReference>
<evidence type="ECO:0000313" key="8">
    <source>
        <dbReference type="EMBL" id="CUO63815.1"/>
    </source>
</evidence>
<dbReference type="Proteomes" id="UP000095706">
    <property type="component" value="Unassembled WGS sequence"/>
</dbReference>
<dbReference type="AlphaFoldDB" id="A0A174CX30"/>
<proteinExistence type="inferred from homology"/>
<dbReference type="InterPro" id="IPR013780">
    <property type="entry name" value="Glyco_hydro_b"/>
</dbReference>
<name>A0A174CX30_9FIRM</name>
<dbReference type="RefSeq" id="WP_022462098.1">
    <property type="nucleotide sequence ID" value="NZ_CAXSRP010000002.1"/>
</dbReference>
<dbReference type="GO" id="GO:0016020">
    <property type="term" value="C:membrane"/>
    <property type="evidence" value="ECO:0007669"/>
    <property type="project" value="GOC"/>
</dbReference>
<dbReference type="InterPro" id="IPR001139">
    <property type="entry name" value="Glyco_hydro_30"/>
</dbReference>
<dbReference type="Pfam" id="PF17189">
    <property type="entry name" value="Glyco_hydro_30C"/>
    <property type="match status" value="1"/>
</dbReference>
<dbReference type="InterPro" id="IPR033452">
    <property type="entry name" value="GH30_C"/>
</dbReference>
<dbReference type="Proteomes" id="UP000768180">
    <property type="component" value="Unassembled WGS sequence"/>
</dbReference>
<sequence length="489" mass="55166">MKAKQITTYHVKGEAKTWEKALAPEDESKSVKMIESNVINLYPDFAFQTIEGFGGAMTESSAYLLSRMDEETQNQALQDIFGPDGLHARFVRVPIDSCDYSLEEYQAVADPIADPDLATFSIDRDRKYVLPMLKKAIEISAEPISVLMSPWSPPYQWKTAPKIAKNDAAVYGAMGMPVPEEIPQRNHGGSLKPEYYGSWAKYVVKYLQAYLDEGIPVTMLSLQNETVAATTWDSCVWTPEESKTYLKDYLYPEMKKAGLTDKIGIFIWDHNKERMIEHVLTVLDEETMDMVAGIAFHWYSGDHFEAVELMKQKYPDKTFMLSECCALHMPGRIGFGDGGFGPVNFQTPEYVDYLDAADYAHDMIGNLNAGMNRWIDWNFLVDKDGGPRHVPMGFTSGLIVDDDFHYRKPIMYHYIGHISKYIAPGAKRIGWSKYGANLDVTAAVNPDGSYVVILLNRTKEDSGCFLRVNGHIMRVDLPAETLSTVVIEK</sequence>
<keyword evidence="2" id="KW-0732">Signal</keyword>
<dbReference type="Pfam" id="PF02055">
    <property type="entry name" value="Glyco_hydro_30"/>
    <property type="match status" value="1"/>
</dbReference>
<reference evidence="10 13" key="2">
    <citation type="journal article" date="2020" name="Cell Host Microbe">
        <title>Functional and Genomic Variation between Human-Derived Isolates of Lachnospiraceae Reveals Inter- and Intra-Species Diversity.</title>
        <authorList>
            <person name="Sorbara M.T."/>
            <person name="Littmann E.R."/>
            <person name="Fontana E."/>
            <person name="Moody T.U."/>
            <person name="Kohout C.E."/>
            <person name="Gjonbalaj M."/>
            <person name="Eaton V."/>
            <person name="Seok R."/>
            <person name="Leiner I.M."/>
            <person name="Pamer E.G."/>
        </authorList>
    </citation>
    <scope>NUCLEOTIDE SEQUENCE [LARGE SCALE GENOMIC DNA]</scope>
    <source>
        <strain evidence="10 13">MSK.14.54</strain>
    </source>
</reference>
<dbReference type="EMBL" id="JAKNFS010000006">
    <property type="protein sequence ID" value="MCG4764998.1"/>
    <property type="molecule type" value="Genomic_DNA"/>
</dbReference>
<dbReference type="Proteomes" id="UP001199915">
    <property type="component" value="Unassembled WGS sequence"/>
</dbReference>
<dbReference type="Gene3D" id="3.20.20.80">
    <property type="entry name" value="Glycosidases"/>
    <property type="match status" value="1"/>
</dbReference>
<dbReference type="PANTHER" id="PTHR11069">
    <property type="entry name" value="GLUCOSYLCERAMIDASE"/>
    <property type="match status" value="1"/>
</dbReference>
<gene>
    <name evidence="7" type="ORF">ERS852406_01389</name>
    <name evidence="8" type="ORF">ERS852498_00102</name>
    <name evidence="10" type="ORF">G5B05_11660</name>
    <name evidence="9" type="ORF">L0N21_05680</name>
</gene>
<protein>
    <submittedName>
        <fullName evidence="9">Glycoside hydrolase</fullName>
    </submittedName>
    <submittedName>
        <fullName evidence="7">O-Glycosyl hydrolase</fullName>
    </submittedName>
</protein>
<dbReference type="EMBL" id="CZAL01000001">
    <property type="protein sequence ID" value="CUO63815.1"/>
    <property type="molecule type" value="Genomic_DNA"/>
</dbReference>
<dbReference type="GO" id="GO:0004348">
    <property type="term" value="F:glucosylceramidase activity"/>
    <property type="evidence" value="ECO:0007669"/>
    <property type="project" value="InterPro"/>
</dbReference>